<keyword evidence="12 15" id="KW-0472">Membrane</keyword>
<evidence type="ECO:0000256" key="11">
    <source>
        <dbReference type="ARBA" id="ARBA00023065"/>
    </source>
</evidence>
<dbReference type="PANTHER" id="PTHR15929">
    <property type="entry name" value="STORE-OPERATED CALCIUM ENTRY-ASSOCIATED REGULATORY FACTOR"/>
    <property type="match status" value="1"/>
</dbReference>
<evidence type="ECO:0000313" key="17">
    <source>
        <dbReference type="EMBL" id="CAG8386915.1"/>
    </source>
</evidence>
<dbReference type="InterPro" id="IPR009567">
    <property type="entry name" value="SARAF"/>
</dbReference>
<evidence type="ECO:0000256" key="6">
    <source>
        <dbReference type="ARBA" id="ARBA00022692"/>
    </source>
</evidence>
<keyword evidence="6 15" id="KW-0812">Transmembrane</keyword>
<protein>
    <recommendedName>
        <fullName evidence="3">Store-operated calcium entry-associated regulatory factor</fullName>
    </recommendedName>
    <alternativeName>
        <fullName evidence="13">Transmembrane protein 66</fullName>
    </alternativeName>
</protein>
<evidence type="ECO:0000256" key="8">
    <source>
        <dbReference type="ARBA" id="ARBA00022824"/>
    </source>
</evidence>
<evidence type="ECO:0000256" key="13">
    <source>
        <dbReference type="ARBA" id="ARBA00031116"/>
    </source>
</evidence>
<dbReference type="AlphaFoldDB" id="A0A9W4NKF7"/>
<keyword evidence="5" id="KW-0109">Calcium transport</keyword>
<evidence type="ECO:0000256" key="10">
    <source>
        <dbReference type="ARBA" id="ARBA00022989"/>
    </source>
</evidence>
<comment type="similarity">
    <text evidence="2">Belongs to the SARAF family.</text>
</comment>
<dbReference type="EMBL" id="CAJVPD010000240">
    <property type="protein sequence ID" value="CAG8386915.1"/>
    <property type="molecule type" value="Genomic_DNA"/>
</dbReference>
<evidence type="ECO:0000256" key="15">
    <source>
        <dbReference type="SAM" id="Phobius"/>
    </source>
</evidence>
<keyword evidence="9" id="KW-0106">Calcium</keyword>
<proteinExistence type="inferred from homology"/>
<sequence length="295" mass="31994">MRLLLALACLIAPTICAKPGNDAIRLSNVQTLTLHANRLTSARRVSPIPQLNCIGPNKKVCNLYQPDVMRCTNQGHDYDLEDVQWTCTADLPPEFKLGATDVICEGYRHADDKWVLKGSCGVEYRMLLTELGEERFGYTRWDTPDWDKMSKTQKFWTGLGNLIFFGFLLAVFLMIAVPFVLFLAGCLGLRRSRGDGAGRGWGGGGGGPGGGGPPPPPYSAFDSYKSTDDQRWRPGFWSGAAGGAAAGYGLGRYSNGERRTAPRRSGGYDAGEGSSRTPSFSSTTASTGFGSTRRR</sequence>
<keyword evidence="4" id="KW-0813">Transport</keyword>
<feature type="chain" id="PRO_5040902125" description="Store-operated calcium entry-associated regulatory factor" evidence="16">
    <location>
        <begin position="17"/>
        <end position="295"/>
    </location>
</feature>
<evidence type="ECO:0000256" key="12">
    <source>
        <dbReference type="ARBA" id="ARBA00023136"/>
    </source>
</evidence>
<evidence type="ECO:0000256" key="2">
    <source>
        <dbReference type="ARBA" id="ARBA00006833"/>
    </source>
</evidence>
<evidence type="ECO:0000256" key="5">
    <source>
        <dbReference type="ARBA" id="ARBA00022568"/>
    </source>
</evidence>
<comment type="caution">
    <text evidence="17">The sequence shown here is derived from an EMBL/GenBank/DDBJ whole genome shotgun (WGS) entry which is preliminary data.</text>
</comment>
<evidence type="ECO:0000256" key="1">
    <source>
        <dbReference type="ARBA" id="ARBA00004115"/>
    </source>
</evidence>
<dbReference type="Proteomes" id="UP001152592">
    <property type="component" value="Unassembled WGS sequence"/>
</dbReference>
<feature type="compositionally biased region" description="Low complexity" evidence="14">
    <location>
        <begin position="271"/>
        <end position="295"/>
    </location>
</feature>
<reference evidence="17" key="1">
    <citation type="submission" date="2021-07" db="EMBL/GenBank/DDBJ databases">
        <authorList>
            <person name="Branca A.L. A."/>
        </authorList>
    </citation>
    <scope>NUCLEOTIDE SEQUENCE</scope>
</reference>
<keyword evidence="10 15" id="KW-1133">Transmembrane helix</keyword>
<feature type="region of interest" description="Disordered" evidence="14">
    <location>
        <begin position="244"/>
        <end position="295"/>
    </location>
</feature>
<feature type="region of interest" description="Disordered" evidence="14">
    <location>
        <begin position="199"/>
        <end position="227"/>
    </location>
</feature>
<evidence type="ECO:0000313" key="18">
    <source>
        <dbReference type="Proteomes" id="UP001152592"/>
    </source>
</evidence>
<evidence type="ECO:0000256" key="14">
    <source>
        <dbReference type="SAM" id="MobiDB-lite"/>
    </source>
</evidence>
<keyword evidence="11" id="KW-0406">Ion transport</keyword>
<organism evidence="17 18">
    <name type="scientific">Penicillium salamii</name>
    <dbReference type="NCBI Taxonomy" id="1612424"/>
    <lineage>
        <taxon>Eukaryota</taxon>
        <taxon>Fungi</taxon>
        <taxon>Dikarya</taxon>
        <taxon>Ascomycota</taxon>
        <taxon>Pezizomycotina</taxon>
        <taxon>Eurotiomycetes</taxon>
        <taxon>Eurotiomycetidae</taxon>
        <taxon>Eurotiales</taxon>
        <taxon>Aspergillaceae</taxon>
        <taxon>Penicillium</taxon>
    </lineage>
</organism>
<keyword evidence="7 16" id="KW-0732">Signal</keyword>
<feature type="compositionally biased region" description="Gly residues" evidence="14">
    <location>
        <begin position="199"/>
        <end position="210"/>
    </location>
</feature>
<dbReference type="PANTHER" id="PTHR15929:SF0">
    <property type="entry name" value="STORE-OPERATED CALCIUM ENTRY-ASSOCIATED REGULATORY FACTOR"/>
    <property type="match status" value="1"/>
</dbReference>
<keyword evidence="8" id="KW-0256">Endoplasmic reticulum</keyword>
<dbReference type="GO" id="GO:2001256">
    <property type="term" value="P:regulation of store-operated calcium entry"/>
    <property type="evidence" value="ECO:0007669"/>
    <property type="project" value="InterPro"/>
</dbReference>
<dbReference type="OrthoDB" id="413008at2759"/>
<dbReference type="GO" id="GO:0005789">
    <property type="term" value="C:endoplasmic reticulum membrane"/>
    <property type="evidence" value="ECO:0007669"/>
    <property type="project" value="UniProtKB-SubCell"/>
</dbReference>
<dbReference type="GO" id="GO:0006816">
    <property type="term" value="P:calcium ion transport"/>
    <property type="evidence" value="ECO:0007669"/>
    <property type="project" value="UniProtKB-KW"/>
</dbReference>
<evidence type="ECO:0000256" key="7">
    <source>
        <dbReference type="ARBA" id="ARBA00022729"/>
    </source>
</evidence>
<name>A0A9W4NKF7_9EURO</name>
<comment type="subcellular location">
    <subcellularLocation>
        <location evidence="1">Endoplasmic reticulum membrane</location>
        <topology evidence="1">Single-pass type I membrane protein</topology>
    </subcellularLocation>
</comment>
<evidence type="ECO:0000256" key="9">
    <source>
        <dbReference type="ARBA" id="ARBA00022837"/>
    </source>
</evidence>
<dbReference type="Pfam" id="PF06682">
    <property type="entry name" value="SARAF"/>
    <property type="match status" value="1"/>
</dbReference>
<evidence type="ECO:0000256" key="4">
    <source>
        <dbReference type="ARBA" id="ARBA00022448"/>
    </source>
</evidence>
<accession>A0A9W4NKF7</accession>
<evidence type="ECO:0000256" key="3">
    <source>
        <dbReference type="ARBA" id="ARBA00016584"/>
    </source>
</evidence>
<feature type="transmembrane region" description="Helical" evidence="15">
    <location>
        <begin position="162"/>
        <end position="189"/>
    </location>
</feature>
<gene>
    <name evidence="17" type="ORF">PSALAMII_LOCUS6324</name>
</gene>
<feature type="signal peptide" evidence="16">
    <location>
        <begin position="1"/>
        <end position="16"/>
    </location>
</feature>
<evidence type="ECO:0000256" key="16">
    <source>
        <dbReference type="SAM" id="SignalP"/>
    </source>
</evidence>